<reference evidence="3" key="2">
    <citation type="submission" date="2005-04" db="EMBL/GenBank/DDBJ databases">
        <authorList>
            <person name="Buell C.R."/>
            <person name="Wing R.A."/>
            <person name="McCombie W.A."/>
            <person name="Ouyang S."/>
        </authorList>
    </citation>
    <scope>NUCLEOTIDE SEQUENCE</scope>
</reference>
<organism evidence="3">
    <name type="scientific">Oryza sativa subsp. japonica</name>
    <name type="common">Rice</name>
    <dbReference type="NCBI Taxonomy" id="39947"/>
    <lineage>
        <taxon>Eukaryota</taxon>
        <taxon>Viridiplantae</taxon>
        <taxon>Streptophyta</taxon>
        <taxon>Embryophyta</taxon>
        <taxon>Tracheophyta</taxon>
        <taxon>Spermatophyta</taxon>
        <taxon>Magnoliopsida</taxon>
        <taxon>Liliopsida</taxon>
        <taxon>Poales</taxon>
        <taxon>Poaceae</taxon>
        <taxon>BOP clade</taxon>
        <taxon>Oryzoideae</taxon>
        <taxon>Oryzeae</taxon>
        <taxon>Oryzinae</taxon>
        <taxon>Oryza</taxon>
        <taxon>Oryza sativa</taxon>
    </lineage>
</organism>
<sequence>MFIFHLLLPSSSRWLQLLLLFLLDGIRKDASKQQVVAPAAPFPVGVGELLPNGLGDPRRGGPCPVTLAEMKQRRSTAAMGTEGCAGESSKCVRRSASTSGQTLRMKGFSPKWCEWIASFIQGGHVGIKVNDQTGNNFQTYKGLRQGDPLSPILFNIVADMLTLLIKRAKDVDDTIIFLEHDLQQEKNLKLILSVFEKLSGLKINFHKSELFCFGHAKEFYDQYSNIFGCLMKVKDTVLHMGSWIVNDGNQTRFWEDKWLGNLAFKDKYPSLYSIVRRKSSTIANVMSSVPLNVSFRRSLVGNIQGNILAPVLGKAAKV</sequence>
<dbReference type="InterPro" id="IPR043502">
    <property type="entry name" value="DNA/RNA_pol_sf"/>
</dbReference>
<dbReference type="EMBL" id="DP000010">
    <property type="protein sequence ID" value="ABA94402.1"/>
    <property type="molecule type" value="Genomic_DNA"/>
</dbReference>
<reference evidence="3" key="1">
    <citation type="journal article" date="2005" name="BMC Biol.">
        <title>The sequence of rice chromosomes 11 and 12, rich in disease resistance genes and recent gene duplications.</title>
        <authorList>
            <consortium name="The rice chromosomes 11 and 12 sequencing consortia"/>
        </authorList>
    </citation>
    <scope>NUCLEOTIDE SEQUENCE [LARGE SCALE GENOMIC DNA]</scope>
</reference>
<dbReference type="AlphaFoldDB" id="Q2R2A0"/>
<evidence type="ECO:0000313" key="3">
    <source>
        <dbReference type="EMBL" id="ABA94402.1"/>
    </source>
</evidence>
<gene>
    <name evidence="3" type="ordered locus">LOC_Os11g36500</name>
</gene>
<dbReference type="Pfam" id="PF00078">
    <property type="entry name" value="RVT_1"/>
    <property type="match status" value="1"/>
</dbReference>
<feature type="domain" description="Reverse transcriptase" evidence="2">
    <location>
        <begin position="110"/>
        <end position="215"/>
    </location>
</feature>
<evidence type="ECO:0000259" key="2">
    <source>
        <dbReference type="Pfam" id="PF00078"/>
    </source>
</evidence>
<protein>
    <submittedName>
        <fullName evidence="3">Retrotransposon protein, putative, unclassified</fullName>
    </submittedName>
</protein>
<accession>Q2R2A0</accession>
<dbReference type="InterPro" id="IPR000477">
    <property type="entry name" value="RT_dom"/>
</dbReference>
<dbReference type="PANTHER" id="PTHR31635">
    <property type="entry name" value="REVERSE TRANSCRIPTASE DOMAIN-CONTAINING PROTEIN-RELATED"/>
    <property type="match status" value="1"/>
</dbReference>
<feature type="chain" id="PRO_5004214547" evidence="1">
    <location>
        <begin position="33"/>
        <end position="318"/>
    </location>
</feature>
<name>Q2R2A0_ORYSJ</name>
<keyword evidence="1" id="KW-0732">Signal</keyword>
<dbReference type="SUPFAM" id="SSF56672">
    <property type="entry name" value="DNA/RNA polymerases"/>
    <property type="match status" value="1"/>
</dbReference>
<reference evidence="3" key="3">
    <citation type="submission" date="2006-01" db="EMBL/GenBank/DDBJ databases">
        <authorList>
            <person name="Buell R."/>
        </authorList>
    </citation>
    <scope>NUCLEOTIDE SEQUENCE</scope>
</reference>
<proteinExistence type="predicted"/>
<dbReference type="PANTHER" id="PTHR31635:SF196">
    <property type="entry name" value="REVERSE TRANSCRIPTASE DOMAIN-CONTAINING PROTEIN-RELATED"/>
    <property type="match status" value="1"/>
</dbReference>
<feature type="signal peptide" evidence="1">
    <location>
        <begin position="1"/>
        <end position="32"/>
    </location>
</feature>
<evidence type="ECO:0000256" key="1">
    <source>
        <dbReference type="SAM" id="SignalP"/>
    </source>
</evidence>